<protein>
    <submittedName>
        <fullName evidence="4">Uncharacterized protein LOC113517202 isoform X2</fullName>
    </submittedName>
</protein>
<evidence type="ECO:0000256" key="2">
    <source>
        <dbReference type="SAM" id="Phobius"/>
    </source>
</evidence>
<feature type="transmembrane region" description="Helical" evidence="2">
    <location>
        <begin position="20"/>
        <end position="47"/>
    </location>
</feature>
<feature type="region of interest" description="Disordered" evidence="1">
    <location>
        <begin position="65"/>
        <end position="86"/>
    </location>
</feature>
<name>A0A6J1WQA8_GALME</name>
<keyword evidence="2" id="KW-0812">Transmembrane</keyword>
<keyword evidence="2" id="KW-1133">Transmembrane helix</keyword>
<proteinExistence type="predicted"/>
<keyword evidence="2" id="KW-0472">Membrane</keyword>
<gene>
    <name evidence="4" type="primary">LOC113517202</name>
</gene>
<reference evidence="4" key="1">
    <citation type="submission" date="2025-08" db="UniProtKB">
        <authorList>
            <consortium name="RefSeq"/>
        </authorList>
    </citation>
    <scope>IDENTIFICATION</scope>
    <source>
        <tissue evidence="4">Whole larvae</tissue>
    </source>
</reference>
<organism evidence="3 4">
    <name type="scientific">Galleria mellonella</name>
    <name type="common">Greater wax moth</name>
    <dbReference type="NCBI Taxonomy" id="7137"/>
    <lineage>
        <taxon>Eukaryota</taxon>
        <taxon>Metazoa</taxon>
        <taxon>Ecdysozoa</taxon>
        <taxon>Arthropoda</taxon>
        <taxon>Hexapoda</taxon>
        <taxon>Insecta</taxon>
        <taxon>Pterygota</taxon>
        <taxon>Neoptera</taxon>
        <taxon>Endopterygota</taxon>
        <taxon>Lepidoptera</taxon>
        <taxon>Glossata</taxon>
        <taxon>Ditrysia</taxon>
        <taxon>Pyraloidea</taxon>
        <taxon>Pyralidae</taxon>
        <taxon>Galleriinae</taxon>
        <taxon>Galleria</taxon>
    </lineage>
</organism>
<accession>A0A6J1WQA8</accession>
<dbReference type="Proteomes" id="UP001652740">
    <property type="component" value="Unplaced"/>
</dbReference>
<evidence type="ECO:0000313" key="4">
    <source>
        <dbReference type="RefSeq" id="XP_026757584.2"/>
    </source>
</evidence>
<dbReference type="RefSeq" id="XP_026757584.2">
    <property type="nucleotide sequence ID" value="XM_026901783.3"/>
</dbReference>
<keyword evidence="3" id="KW-1185">Reference proteome</keyword>
<dbReference type="GeneID" id="113517202"/>
<sequence>MESTIDPGISISMIEEEVPTLTAATIVGVTVVVLVIIAVVFLLGVLIDCRQQRLLEKRMGEVKRSKSHRRINTREGDHENIANNMEETGMSVAPAEILRHIP</sequence>
<evidence type="ECO:0000256" key="1">
    <source>
        <dbReference type="SAM" id="MobiDB-lite"/>
    </source>
</evidence>
<dbReference type="AlphaFoldDB" id="A0A6J1WQA8"/>
<evidence type="ECO:0000313" key="3">
    <source>
        <dbReference type="Proteomes" id="UP001652740"/>
    </source>
</evidence>